<evidence type="ECO:0000313" key="1">
    <source>
        <dbReference type="EMBL" id="XCC58559.1"/>
    </source>
</evidence>
<keyword evidence="1" id="KW-0223">Dioxygenase</keyword>
<dbReference type="RefSeq" id="WP_353439823.1">
    <property type="nucleotide sequence ID" value="NZ_CP099959.1"/>
</dbReference>
<gene>
    <name evidence="1" type="ORF">NKE59_04560</name>
</gene>
<dbReference type="AlphaFoldDB" id="A0AAU8A548"/>
<dbReference type="Pfam" id="PF05721">
    <property type="entry name" value="PhyH"/>
    <property type="match status" value="1"/>
</dbReference>
<dbReference type="SUPFAM" id="SSF51197">
    <property type="entry name" value="Clavaminate synthase-like"/>
    <property type="match status" value="1"/>
</dbReference>
<dbReference type="Gene3D" id="2.60.120.620">
    <property type="entry name" value="q2cbj1_9rhob like domain"/>
    <property type="match status" value="1"/>
</dbReference>
<name>A0AAU8A548_9BURK</name>
<dbReference type="InterPro" id="IPR008775">
    <property type="entry name" value="Phytyl_CoA_dOase-like"/>
</dbReference>
<sequence length="301" mass="34261">MTPEQILKIPARVLSQQQREDYFTNGYILLERFIGDEWLKKLRDATNELVEESKNVTKSDTIFDLEPDHTPSQPRLRRVSNPTEHHPIFWEYVSKSPMLDAVADLVGPDVKFHHSKLNFKWQKGGEEVKWHYDISFWPHTNYSPLTIGTYLYDCGMDQGPLGVIPKSHLLEPMLSQYDDHGKWVGCLSDDDVRKIHIEKAVYLTGPAGSLTLHNCRTVHGSPANQSDQGRPLLLYTLTSADAFPYTVNPLKPKHDQVILSGKRAQFAHHDPVPCLIPPDWSGGYSSIFSLQQKEDAANTMM</sequence>
<keyword evidence="1" id="KW-0560">Oxidoreductase</keyword>
<proteinExistence type="predicted"/>
<dbReference type="GO" id="GO:0016706">
    <property type="term" value="F:2-oxoglutarate-dependent dioxygenase activity"/>
    <property type="evidence" value="ECO:0007669"/>
    <property type="project" value="UniProtKB-ARBA"/>
</dbReference>
<dbReference type="PANTHER" id="PTHR20883:SF46">
    <property type="entry name" value="PHYTANOYL-COA HYDROXYLASE"/>
    <property type="match status" value="1"/>
</dbReference>
<protein>
    <submittedName>
        <fullName evidence="1">Phytanoyl-CoA dioxygenase family protein</fullName>
    </submittedName>
</protein>
<organism evidence="1">
    <name type="scientific">Polynucleobacter sp. UK-FUSCHL-C3</name>
    <dbReference type="NCBI Taxonomy" id="2955208"/>
    <lineage>
        <taxon>Bacteria</taxon>
        <taxon>Pseudomonadati</taxon>
        <taxon>Pseudomonadota</taxon>
        <taxon>Betaproteobacteria</taxon>
        <taxon>Burkholderiales</taxon>
        <taxon>Burkholderiaceae</taxon>
        <taxon>Polynucleobacter</taxon>
    </lineage>
</organism>
<dbReference type="GO" id="GO:0005506">
    <property type="term" value="F:iron ion binding"/>
    <property type="evidence" value="ECO:0007669"/>
    <property type="project" value="UniProtKB-ARBA"/>
</dbReference>
<accession>A0AAU8A548</accession>
<dbReference type="EMBL" id="CP099959">
    <property type="protein sequence ID" value="XCC58559.1"/>
    <property type="molecule type" value="Genomic_DNA"/>
</dbReference>
<reference evidence="1" key="1">
    <citation type="submission" date="2022-06" db="EMBL/GenBank/DDBJ databases">
        <title>New Polynucleobacter species.</title>
        <authorList>
            <person name="Hahn M.W."/>
        </authorList>
    </citation>
    <scope>NUCLEOTIDE SEQUENCE</scope>
    <source>
        <strain evidence="1">UK-FUSCHL-C3</strain>
    </source>
</reference>
<dbReference type="PANTHER" id="PTHR20883">
    <property type="entry name" value="PHYTANOYL-COA DIOXYGENASE DOMAIN CONTAINING 1"/>
    <property type="match status" value="1"/>
</dbReference>